<protein>
    <submittedName>
        <fullName evidence="1">Uncharacterized protein</fullName>
    </submittedName>
</protein>
<accession>A0A176ZBY5</accession>
<dbReference type="EMBL" id="LSEF01000046">
    <property type="protein sequence ID" value="OAF17306.1"/>
    <property type="molecule type" value="Genomic_DNA"/>
</dbReference>
<dbReference type="Proteomes" id="UP000077173">
    <property type="component" value="Unassembled WGS sequence"/>
</dbReference>
<name>A0A176ZBY5_9BRAD</name>
<keyword evidence="2" id="KW-1185">Reference proteome</keyword>
<gene>
    <name evidence="1" type="ORF">AXW67_08920</name>
</gene>
<dbReference type="PROSITE" id="PS51257">
    <property type="entry name" value="PROKAR_LIPOPROTEIN"/>
    <property type="match status" value="1"/>
</dbReference>
<evidence type="ECO:0000313" key="2">
    <source>
        <dbReference type="Proteomes" id="UP000077173"/>
    </source>
</evidence>
<proteinExistence type="predicted"/>
<organism evidence="1 2">
    <name type="scientific">Bradyrhizobium neotropicale</name>
    <dbReference type="NCBI Taxonomy" id="1497615"/>
    <lineage>
        <taxon>Bacteria</taxon>
        <taxon>Pseudomonadati</taxon>
        <taxon>Pseudomonadota</taxon>
        <taxon>Alphaproteobacteria</taxon>
        <taxon>Hyphomicrobiales</taxon>
        <taxon>Nitrobacteraceae</taxon>
        <taxon>Bradyrhizobium</taxon>
    </lineage>
</organism>
<evidence type="ECO:0000313" key="1">
    <source>
        <dbReference type="EMBL" id="OAF17306.1"/>
    </source>
</evidence>
<reference evidence="1 2" key="1">
    <citation type="submission" date="2016-02" db="EMBL/GenBank/DDBJ databases">
        <title>Draft genome sequence of the strain BR 10247T Bradyrhizobium neotropicale isolated from nodules of Centrolobium paraense.</title>
        <authorList>
            <person name="Simoes-Araujo J.L."/>
            <person name="Barauna A.C."/>
            <person name="Silva K."/>
            <person name="Zilli J.E."/>
        </authorList>
    </citation>
    <scope>NUCLEOTIDE SEQUENCE [LARGE SCALE GENOMIC DNA]</scope>
    <source>
        <strain evidence="1 2">BR 10247</strain>
    </source>
</reference>
<comment type="caution">
    <text evidence="1">The sequence shown here is derived from an EMBL/GenBank/DDBJ whole genome shotgun (WGS) entry which is preliminary data.</text>
</comment>
<dbReference type="AlphaFoldDB" id="A0A176ZBY5"/>
<sequence>MRGGNSSGRGGASGSCTGGAMSGCGVPGGISGGGSEGVPGVAGGISGGSIGISTFTFGCPEDHNDDAA</sequence>